<reference evidence="1 2" key="1">
    <citation type="submission" date="2024-04" db="EMBL/GenBank/DDBJ databases">
        <title>genome sequences of Mucor flavus KT1a and Helicostylum pulchrum KT1b strains isolation_sourced from the surface of a dry-aged beef.</title>
        <authorList>
            <person name="Toyotome T."/>
            <person name="Hosono M."/>
            <person name="Torimaru M."/>
            <person name="Fukuda K."/>
            <person name="Mikami N."/>
        </authorList>
    </citation>
    <scope>NUCLEOTIDE SEQUENCE [LARGE SCALE GENOMIC DNA]</scope>
    <source>
        <strain evidence="1 2">KT1b</strain>
    </source>
</reference>
<protein>
    <submittedName>
        <fullName evidence="1">Uncharacterized protein</fullName>
    </submittedName>
</protein>
<comment type="caution">
    <text evidence="1">The sequence shown here is derived from an EMBL/GenBank/DDBJ whole genome shotgun (WGS) entry which is preliminary data.</text>
</comment>
<organism evidence="1 2">
    <name type="scientific">Helicostylum pulchrum</name>
    <dbReference type="NCBI Taxonomy" id="562976"/>
    <lineage>
        <taxon>Eukaryota</taxon>
        <taxon>Fungi</taxon>
        <taxon>Fungi incertae sedis</taxon>
        <taxon>Mucoromycota</taxon>
        <taxon>Mucoromycotina</taxon>
        <taxon>Mucoromycetes</taxon>
        <taxon>Mucorales</taxon>
        <taxon>Mucorineae</taxon>
        <taxon>Mucoraceae</taxon>
        <taxon>Helicostylum</taxon>
    </lineage>
</organism>
<keyword evidence="2" id="KW-1185">Reference proteome</keyword>
<name>A0ABP9XTB3_9FUNG</name>
<evidence type="ECO:0000313" key="2">
    <source>
        <dbReference type="Proteomes" id="UP001476247"/>
    </source>
</evidence>
<evidence type="ECO:0000313" key="1">
    <source>
        <dbReference type="EMBL" id="GAA5797347.1"/>
    </source>
</evidence>
<dbReference type="EMBL" id="BAABUJ010000008">
    <property type="protein sequence ID" value="GAA5797347.1"/>
    <property type="molecule type" value="Genomic_DNA"/>
</dbReference>
<dbReference type="Proteomes" id="UP001476247">
    <property type="component" value="Unassembled WGS sequence"/>
</dbReference>
<gene>
    <name evidence="1" type="ORF">HPULCUR_002730</name>
</gene>
<sequence length="204" mass="23068">MAQNMRNMISNFQNTRNPYQHSQLKVGSGKKIRIMFDLSFHINITIRLIVYHKTDELFGTTKTEYDSDPINDPEFMAFLSSYSTTSAPCTPQPTSTVSDSILPAPSNKKFQATNNNKKSNSLHTKIGRCAHPKHVIYRQEKYTLLKPTASADEKSVLKALPRRGRPPKGSKPVEFETVSSPIVELTVRPLPKRLEKRLAVLLLN</sequence>
<accession>A0ABP9XTB3</accession>
<proteinExistence type="predicted"/>